<feature type="region of interest" description="Disordered" evidence="3">
    <location>
        <begin position="496"/>
        <end position="541"/>
    </location>
</feature>
<dbReference type="InterPro" id="IPR036864">
    <property type="entry name" value="Zn2-C6_fun-type_DNA-bd_sf"/>
</dbReference>
<name>A0ABR1W8Q9_9PEZI</name>
<dbReference type="Pfam" id="PF00172">
    <property type="entry name" value="Zn_clus"/>
    <property type="match status" value="1"/>
</dbReference>
<proteinExistence type="predicted"/>
<feature type="region of interest" description="Disordered" evidence="3">
    <location>
        <begin position="1"/>
        <end position="45"/>
    </location>
</feature>
<accession>A0ABR1W8Q9</accession>
<comment type="caution">
    <text evidence="5">The sequence shown here is derived from an EMBL/GenBank/DDBJ whole genome shotgun (WGS) entry which is preliminary data.</text>
</comment>
<evidence type="ECO:0000259" key="4">
    <source>
        <dbReference type="PROSITE" id="PS50048"/>
    </source>
</evidence>
<evidence type="ECO:0000256" key="3">
    <source>
        <dbReference type="SAM" id="MobiDB-lite"/>
    </source>
</evidence>
<dbReference type="EMBL" id="JAQQWN010000006">
    <property type="protein sequence ID" value="KAK8079873.1"/>
    <property type="molecule type" value="Genomic_DNA"/>
</dbReference>
<dbReference type="SMART" id="SM00066">
    <property type="entry name" value="GAL4"/>
    <property type="match status" value="1"/>
</dbReference>
<feature type="region of interest" description="Disordered" evidence="3">
    <location>
        <begin position="168"/>
        <end position="200"/>
    </location>
</feature>
<keyword evidence="2" id="KW-0539">Nucleus</keyword>
<reference evidence="5 6" key="1">
    <citation type="submission" date="2023-01" db="EMBL/GenBank/DDBJ databases">
        <title>Analysis of 21 Apiospora genomes using comparative genomics revels a genus with tremendous synthesis potential of carbohydrate active enzymes and secondary metabolites.</title>
        <authorList>
            <person name="Sorensen T."/>
        </authorList>
    </citation>
    <scope>NUCLEOTIDE SEQUENCE [LARGE SCALE GENOMIC DNA]</scope>
    <source>
        <strain evidence="5 6">CBS 114990</strain>
    </source>
</reference>
<feature type="compositionally biased region" description="Low complexity" evidence="3">
    <location>
        <begin position="501"/>
        <end position="513"/>
    </location>
</feature>
<sequence length="1003" mass="110640">MASAEVEAQASTAARPRSRDSSPSREQGDEDSGPKKTAVRKRTKTGCLTCRKRRIKCDEGRPTCNNCIKSKRQCEGYNQRVIFKEPLGAFAAQFGPLVYAQPSPQALVREQQLSAAQNRSKLSPRSRRPWGTTLASSPPFDPVYNAQLNPMPLQSTPLGYDPNLCGLQHPPPTTAQYPYLSPESDQGFPQNQWRQGPLADQQVPQVASQLDFSSLSPTEYGPHAQSSVSPTVPQYANAPLDGSIPVQLEREASHDAVIPAVGSQVSPIPDDDALMGDSDDEGPIDRHDSAMRLNQLGMVAAQRASGRFDILGTQPRTFSGYADAGVLVSYEPDPAHSPLNDQKIAAVFWHFVNVTGPSISIYERHSFDATLARQGQNVQARQHIWAYKFPLMAFSHPALLQAMLALASLQIAKLQQVPQTASLKHYHLSLRRVARNIGRPGRRNQPSNLAATLLLAYYEVWNSDHEKWSKHLLGARWIIRDIPFRQMTRSVMIMQRRRRQQAAAQQSQQERSANMGYSEPVGTFGTYDGPSNQSLEDEEEVDPMYRDWDQLDAQLLTELTGRHTTFDELGMSPETPPFCRPAYRNTVTEKDVDEYEKLSDLYWWYCKMDIYQHILGGTKLFSMEYDHWLQCPPRAPIGRSDAIYGTYDHLMLLLGRLASFTSGDLSRKRRVFSLRGTFGGSGAPPGTFPGMVPSSGRVPMPMGFSPQSDAASPKSDVLEDSDLDELTIAAHHEWASIKHAFEVIQEKFGPEFAQVPPGAMPPVPTPFGLAAQYSTYGVAGIWLNYYMGLISLHRAHPEMPPVAMMAAGMSAHQTMGYAIEVGRIVAGLDESTENKPAVSTVVGAAFIESAFPMFVAAVQLQSEDQRHWVVRRMHDIARLTGWQSARQIASGAESAWIKAAQMGQGPPYNPPADLDRSDPSVGAPSVWGQPRSIKNRIQEVSADESNKLVLAKSERAFYALGLLGVQDELEKLDLVDSEDKGKQPMGKSSPPGLGYAGEGAGDR</sequence>
<dbReference type="Proteomes" id="UP001433268">
    <property type="component" value="Unassembled WGS sequence"/>
</dbReference>
<feature type="region of interest" description="Disordered" evidence="3">
    <location>
        <begin position="902"/>
        <end position="928"/>
    </location>
</feature>
<dbReference type="Pfam" id="PF11951">
    <property type="entry name" value="Fungal_trans_2"/>
    <property type="match status" value="1"/>
</dbReference>
<organism evidence="5 6">
    <name type="scientific">Apiospora hydei</name>
    <dbReference type="NCBI Taxonomy" id="1337664"/>
    <lineage>
        <taxon>Eukaryota</taxon>
        <taxon>Fungi</taxon>
        <taxon>Dikarya</taxon>
        <taxon>Ascomycota</taxon>
        <taxon>Pezizomycotina</taxon>
        <taxon>Sordariomycetes</taxon>
        <taxon>Xylariomycetidae</taxon>
        <taxon>Amphisphaeriales</taxon>
        <taxon>Apiosporaceae</taxon>
        <taxon>Apiospora</taxon>
    </lineage>
</organism>
<feature type="compositionally biased region" description="Gly residues" evidence="3">
    <location>
        <begin position="994"/>
        <end position="1003"/>
    </location>
</feature>
<feature type="region of interest" description="Disordered" evidence="3">
    <location>
        <begin position="974"/>
        <end position="1003"/>
    </location>
</feature>
<dbReference type="PANTHER" id="PTHR37534:SF23">
    <property type="entry name" value="ZN(II)2CYS6 TRANSCRIPTION FACTOR (EUROFUNG)"/>
    <property type="match status" value="1"/>
</dbReference>
<keyword evidence="6" id="KW-1185">Reference proteome</keyword>
<feature type="compositionally biased region" description="Polar residues" evidence="3">
    <location>
        <begin position="183"/>
        <end position="194"/>
    </location>
</feature>
<dbReference type="CDD" id="cd00067">
    <property type="entry name" value="GAL4"/>
    <property type="match status" value="1"/>
</dbReference>
<dbReference type="InterPro" id="IPR021858">
    <property type="entry name" value="Fun_TF"/>
</dbReference>
<dbReference type="GeneID" id="92045066"/>
<dbReference type="PROSITE" id="PS50048">
    <property type="entry name" value="ZN2_CY6_FUNGAL_2"/>
    <property type="match status" value="1"/>
</dbReference>
<evidence type="ECO:0000256" key="1">
    <source>
        <dbReference type="ARBA" id="ARBA00004123"/>
    </source>
</evidence>
<feature type="region of interest" description="Disordered" evidence="3">
    <location>
        <begin position="113"/>
        <end position="143"/>
    </location>
</feature>
<feature type="compositionally biased region" description="Basic and acidic residues" evidence="3">
    <location>
        <begin position="17"/>
        <end position="27"/>
    </location>
</feature>
<evidence type="ECO:0000256" key="2">
    <source>
        <dbReference type="ARBA" id="ARBA00023242"/>
    </source>
</evidence>
<dbReference type="PROSITE" id="PS00463">
    <property type="entry name" value="ZN2_CY6_FUNGAL_1"/>
    <property type="match status" value="1"/>
</dbReference>
<comment type="subcellular location">
    <subcellularLocation>
        <location evidence="1">Nucleus</location>
    </subcellularLocation>
</comment>
<feature type="domain" description="Zn(2)-C6 fungal-type" evidence="4">
    <location>
        <begin position="46"/>
        <end position="74"/>
    </location>
</feature>
<dbReference type="Gene3D" id="4.10.240.10">
    <property type="entry name" value="Zn(2)-C6 fungal-type DNA-binding domain"/>
    <property type="match status" value="1"/>
</dbReference>
<dbReference type="PANTHER" id="PTHR37534">
    <property type="entry name" value="TRANSCRIPTIONAL ACTIVATOR PROTEIN UGA3"/>
    <property type="match status" value="1"/>
</dbReference>
<dbReference type="RefSeq" id="XP_066667348.1">
    <property type="nucleotide sequence ID" value="XM_066812006.1"/>
</dbReference>
<evidence type="ECO:0000313" key="6">
    <source>
        <dbReference type="Proteomes" id="UP001433268"/>
    </source>
</evidence>
<dbReference type="InterPro" id="IPR001138">
    <property type="entry name" value="Zn2Cys6_DnaBD"/>
</dbReference>
<dbReference type="SUPFAM" id="SSF57701">
    <property type="entry name" value="Zn2/Cys6 DNA-binding domain"/>
    <property type="match status" value="1"/>
</dbReference>
<evidence type="ECO:0000313" key="5">
    <source>
        <dbReference type="EMBL" id="KAK8079873.1"/>
    </source>
</evidence>
<protein>
    <recommendedName>
        <fullName evidence="4">Zn(2)-C6 fungal-type domain-containing protein</fullName>
    </recommendedName>
</protein>
<gene>
    <name evidence="5" type="ORF">PG997_007691</name>
</gene>